<dbReference type="EMBL" id="CP030239">
    <property type="protein sequence ID" value="AWX93668.1"/>
    <property type="molecule type" value="Genomic_DNA"/>
</dbReference>
<dbReference type="Proteomes" id="UP000249922">
    <property type="component" value="Chromosome"/>
</dbReference>
<evidence type="ECO:0000313" key="1">
    <source>
        <dbReference type="EMBL" id="AWX93668.1"/>
    </source>
</evidence>
<name>A0ABM6WSI6_9RHOB</name>
<reference evidence="1 2" key="1">
    <citation type="submission" date="2018-06" db="EMBL/GenBank/DDBJ databases">
        <title>Complete genome sequence of Paracoccus mutanolyticus strain RSP-02 isolated from cellulosic waste.</title>
        <authorList>
            <person name="Amrutha R.N."/>
            <person name="Shrivastav A."/>
            <person name="Buddana S.K."/>
            <person name="Deshpande U."/>
            <person name="Prakasham R.S."/>
        </authorList>
    </citation>
    <scope>NUCLEOTIDE SEQUENCE [LARGE SCALE GENOMIC DNA]</scope>
    <source>
        <strain evidence="1 2">RSP-02</strain>
    </source>
</reference>
<dbReference type="Gene3D" id="3.40.190.10">
    <property type="entry name" value="Periplasmic binding protein-like II"/>
    <property type="match status" value="1"/>
</dbReference>
<accession>A0ABM6WSI6</accession>
<organism evidence="1 2">
    <name type="scientific">Paracoccus mutanolyticus</name>
    <dbReference type="NCBI Taxonomy" id="1499308"/>
    <lineage>
        <taxon>Bacteria</taxon>
        <taxon>Pseudomonadati</taxon>
        <taxon>Pseudomonadota</taxon>
        <taxon>Alphaproteobacteria</taxon>
        <taxon>Rhodobacterales</taxon>
        <taxon>Paracoccaceae</taxon>
        <taxon>Paracoccus</taxon>
    </lineage>
</organism>
<sequence>MEMALMGDGVPADQVYEALATPEGLDRAFAKLDTSSGQGRAAIRRQALTIRCVVPYARRDLGQLTYNGRTIHS</sequence>
<protein>
    <submittedName>
        <fullName evidence="1">Uncharacterized protein</fullName>
    </submittedName>
</protein>
<gene>
    <name evidence="1" type="ORF">DPM13_12980</name>
</gene>
<proteinExistence type="predicted"/>
<keyword evidence="2" id="KW-1185">Reference proteome</keyword>
<evidence type="ECO:0000313" key="2">
    <source>
        <dbReference type="Proteomes" id="UP000249922"/>
    </source>
</evidence>